<dbReference type="GO" id="GO:0016811">
    <property type="term" value="F:hydrolase activity, acting on carbon-nitrogen (but not peptide) bonds, in linear amides"/>
    <property type="evidence" value="ECO:0007669"/>
    <property type="project" value="TreeGrafter"/>
</dbReference>
<dbReference type="RefSeq" id="WP_221288527.1">
    <property type="nucleotide sequence ID" value="NZ_AP024597.1"/>
</dbReference>
<proteinExistence type="predicted"/>
<sequence>MVKVAMIQMGSVESKSANINKALDYAEKAVKEGAELIVYNELFTTQYFPAIEDPRFFELAEPEDGPTVRTFQEFSHRHKVGMVITIFEEDKKIRGTYYDTAIFINKGEILGKYRKTHIPQLPGYYEKFYFKPGKGYPVFDFGGYKVGTVICYDRHFPEGPRILALKGADIITIPTTTNFYPELWELELRAHASFNTVYVVGVNRTPEVFQGREISYLGKSLVADPMGKIVKEMDGSEGVEVIDLDLDFIRQRRIKAPFLKDRKPENYTDISQLYIESVQE</sequence>
<dbReference type="PROSITE" id="PS50263">
    <property type="entry name" value="CN_HYDROLASE"/>
    <property type="match status" value="1"/>
</dbReference>
<dbReference type="Proteomes" id="UP000825123">
    <property type="component" value="Chromosome"/>
</dbReference>
<dbReference type="KEGG" id="csty:KN1_29530"/>
<evidence type="ECO:0000259" key="2">
    <source>
        <dbReference type="PROSITE" id="PS50263"/>
    </source>
</evidence>
<dbReference type="AlphaFoldDB" id="A0A8D5ZKE4"/>
<dbReference type="InterPro" id="IPR036526">
    <property type="entry name" value="C-N_Hydrolase_sf"/>
</dbReference>
<gene>
    <name evidence="3" type="ORF">KN1_29530</name>
</gene>
<dbReference type="SUPFAM" id="SSF56317">
    <property type="entry name" value="Carbon-nitrogen hydrolase"/>
    <property type="match status" value="1"/>
</dbReference>
<name>A0A8D5ZKE4_9CREN</name>
<dbReference type="GeneID" id="66164660"/>
<organism evidence="3 4">
    <name type="scientific">Stygiolobus caldivivus</name>
    <dbReference type="NCBI Taxonomy" id="2824673"/>
    <lineage>
        <taxon>Archaea</taxon>
        <taxon>Thermoproteota</taxon>
        <taxon>Thermoprotei</taxon>
        <taxon>Sulfolobales</taxon>
        <taxon>Sulfolobaceae</taxon>
        <taxon>Stygiolobus</taxon>
    </lineage>
</organism>
<keyword evidence="4" id="KW-1185">Reference proteome</keyword>
<accession>A0A8D5ZKE4</accession>
<dbReference type="Pfam" id="PF00795">
    <property type="entry name" value="CN_hydrolase"/>
    <property type="match status" value="1"/>
</dbReference>
<reference evidence="3 4" key="1">
    <citation type="submission" date="2021-04" db="EMBL/GenBank/DDBJ databases">
        <title>Complete genome sequence of Stygiolobus sp. KN-1.</title>
        <authorList>
            <person name="Nakamura K."/>
            <person name="Sakai H."/>
            <person name="Kurosawa N."/>
        </authorList>
    </citation>
    <scope>NUCLEOTIDE SEQUENCE [LARGE SCALE GENOMIC DNA]</scope>
    <source>
        <strain evidence="3 4">KN-1</strain>
    </source>
</reference>
<dbReference type="Gene3D" id="3.60.110.10">
    <property type="entry name" value="Carbon-nitrogen hydrolase"/>
    <property type="match status" value="1"/>
</dbReference>
<evidence type="ECO:0000313" key="3">
    <source>
        <dbReference type="EMBL" id="BCU71656.1"/>
    </source>
</evidence>
<dbReference type="PANTHER" id="PTHR43674:SF2">
    <property type="entry name" value="BETA-UREIDOPROPIONASE"/>
    <property type="match status" value="1"/>
</dbReference>
<dbReference type="InterPro" id="IPR003010">
    <property type="entry name" value="C-N_Hydrolase"/>
</dbReference>
<evidence type="ECO:0000256" key="1">
    <source>
        <dbReference type="ARBA" id="ARBA00022801"/>
    </source>
</evidence>
<dbReference type="EMBL" id="AP024597">
    <property type="protein sequence ID" value="BCU71656.1"/>
    <property type="molecule type" value="Genomic_DNA"/>
</dbReference>
<dbReference type="InterPro" id="IPR050345">
    <property type="entry name" value="Aliph_Amidase/BUP"/>
</dbReference>
<protein>
    <submittedName>
        <fullName evidence="3">Beta-ureidopropionase</fullName>
    </submittedName>
</protein>
<dbReference type="PANTHER" id="PTHR43674">
    <property type="entry name" value="NITRILASE C965.09-RELATED"/>
    <property type="match status" value="1"/>
</dbReference>
<keyword evidence="1" id="KW-0378">Hydrolase</keyword>
<feature type="domain" description="CN hydrolase" evidence="2">
    <location>
        <begin position="2"/>
        <end position="246"/>
    </location>
</feature>
<evidence type="ECO:0000313" key="4">
    <source>
        <dbReference type="Proteomes" id="UP000825123"/>
    </source>
</evidence>